<evidence type="ECO:0000313" key="3">
    <source>
        <dbReference type="EMBL" id="PAU96074.1"/>
    </source>
</evidence>
<dbReference type="PANTHER" id="PTHR43329">
    <property type="entry name" value="EPOXIDE HYDROLASE"/>
    <property type="match status" value="1"/>
</dbReference>
<dbReference type="OrthoDB" id="9804723at2"/>
<dbReference type="SUPFAM" id="SSF53474">
    <property type="entry name" value="alpha/beta-Hydrolases"/>
    <property type="match status" value="1"/>
</dbReference>
<organism evidence="3 4">
    <name type="scientific">Paracoccus salipaludis</name>
    <dbReference type="NCBI Taxonomy" id="2032623"/>
    <lineage>
        <taxon>Bacteria</taxon>
        <taxon>Pseudomonadati</taxon>
        <taxon>Pseudomonadota</taxon>
        <taxon>Alphaproteobacteria</taxon>
        <taxon>Rhodobacterales</taxon>
        <taxon>Paracoccaceae</taxon>
        <taxon>Paracoccus</taxon>
    </lineage>
</organism>
<dbReference type="RefSeq" id="WP_095641266.1">
    <property type="nucleotide sequence ID" value="NZ_NSJZ01000022.1"/>
</dbReference>
<protein>
    <submittedName>
        <fullName evidence="3">Alpha/beta hydrolase</fullName>
    </submittedName>
</protein>
<dbReference type="InterPro" id="IPR029058">
    <property type="entry name" value="AB_hydrolase_fold"/>
</dbReference>
<dbReference type="Gene3D" id="3.40.50.1820">
    <property type="entry name" value="alpha/beta hydrolase"/>
    <property type="match status" value="1"/>
</dbReference>
<evidence type="ECO:0000259" key="2">
    <source>
        <dbReference type="Pfam" id="PF00561"/>
    </source>
</evidence>
<keyword evidence="1 3" id="KW-0378">Hydrolase</keyword>
<name>A0A2A2GGG7_9RHOB</name>
<dbReference type="PRINTS" id="PR00412">
    <property type="entry name" value="EPOXHYDRLASE"/>
</dbReference>
<dbReference type="Pfam" id="PF00561">
    <property type="entry name" value="Abhydrolase_1"/>
    <property type="match status" value="1"/>
</dbReference>
<dbReference type="InterPro" id="IPR000073">
    <property type="entry name" value="AB_hydrolase_1"/>
</dbReference>
<feature type="domain" description="AB hydrolase-1" evidence="2">
    <location>
        <begin position="34"/>
        <end position="278"/>
    </location>
</feature>
<comment type="caution">
    <text evidence="3">The sequence shown here is derived from an EMBL/GenBank/DDBJ whole genome shotgun (WGS) entry which is preliminary data.</text>
</comment>
<gene>
    <name evidence="3" type="ORF">CK240_15660</name>
</gene>
<accession>A0A2A2GGG7</accession>
<dbReference type="InterPro" id="IPR000639">
    <property type="entry name" value="Epox_hydrolase-like"/>
</dbReference>
<dbReference type="PRINTS" id="PR00111">
    <property type="entry name" value="ABHYDROLASE"/>
</dbReference>
<dbReference type="EMBL" id="NSJZ01000022">
    <property type="protein sequence ID" value="PAU96074.1"/>
    <property type="molecule type" value="Genomic_DNA"/>
</dbReference>
<dbReference type="GO" id="GO:0016787">
    <property type="term" value="F:hydrolase activity"/>
    <property type="evidence" value="ECO:0007669"/>
    <property type="project" value="UniProtKB-KW"/>
</dbReference>
<keyword evidence="4" id="KW-1185">Reference proteome</keyword>
<reference evidence="3 4" key="1">
    <citation type="submission" date="2017-09" db="EMBL/GenBank/DDBJ databases">
        <title>Paracoccus alkalisoli sp. nov., isolated from saline alkaline soil.</title>
        <authorList>
            <person name="Dong X."/>
            <person name="Zhang G."/>
        </authorList>
    </citation>
    <scope>NUCLEOTIDE SEQUENCE [LARGE SCALE GENOMIC DNA]</scope>
    <source>
        <strain evidence="3 4">WN007</strain>
    </source>
</reference>
<evidence type="ECO:0000313" key="4">
    <source>
        <dbReference type="Proteomes" id="UP000218023"/>
    </source>
</evidence>
<sequence>MSDSELLAPGWRSGSRQVNGLSLHVVEAGPGTGPLLILLHGFPEFWWAWRHQITPLAEAGFHVVVPDMRGYNLSDAPRGIGSYHLDLLVADVAALADSFGADRFDLVGHDWGGVIAWATAARHPGRIGRLVVLDAPNPDLLGRALRHPTQALRSSYAALFQLPLLPEALLSPLGFAGLRAMMRGSARSDTFRPGDLDRYATAWARPGRLGAMLNYYRALRRRRRPAEPARIRPPALVLWGERDAALERHVARDAVGLCDDGRLLVLPGTTHWLHLEEPGRVAAEILGFLKGSS</sequence>
<dbReference type="Proteomes" id="UP000218023">
    <property type="component" value="Unassembled WGS sequence"/>
</dbReference>
<dbReference type="AlphaFoldDB" id="A0A2A2GGG7"/>
<proteinExistence type="predicted"/>
<evidence type="ECO:0000256" key="1">
    <source>
        <dbReference type="ARBA" id="ARBA00022801"/>
    </source>
</evidence>